<dbReference type="Proteomes" id="UP000093111">
    <property type="component" value="Unassembled WGS sequence"/>
</dbReference>
<dbReference type="EMBL" id="LGLV01000015">
    <property type="protein sequence ID" value="OBZ93310.1"/>
    <property type="molecule type" value="Genomic_DNA"/>
</dbReference>
<organism evidence="1 2">
    <name type="scientific">Pararhizobium polonicum</name>
    <dbReference type="NCBI Taxonomy" id="1612624"/>
    <lineage>
        <taxon>Bacteria</taxon>
        <taxon>Pseudomonadati</taxon>
        <taxon>Pseudomonadota</taxon>
        <taxon>Alphaproteobacteria</taxon>
        <taxon>Hyphomicrobiales</taxon>
        <taxon>Rhizobiaceae</taxon>
        <taxon>Rhizobium/Agrobacterium group</taxon>
        <taxon>Pararhizobium</taxon>
    </lineage>
</organism>
<dbReference type="RefSeq" id="WP_068956902.1">
    <property type="nucleotide sequence ID" value="NZ_LGLV01000015.1"/>
</dbReference>
<comment type="caution">
    <text evidence="1">The sequence shown here is derived from an EMBL/GenBank/DDBJ whole genome shotgun (WGS) entry which is preliminary data.</text>
</comment>
<sequence>MMRDQLAAALKDAMKSKDAARLSTVRLVQAEIKTRDIANRGAGKGEASDDEILQILAKMVKQREESAKIYEDNARPELATKERAEIVVVQGFMPKQLSEADVRANVASAIAEVGASGPKDMGKVMAVLKERYAGQMDFSKASAVLKELLTAA</sequence>
<dbReference type="InterPro" id="IPR003789">
    <property type="entry name" value="Asn/Gln_tRNA_amidoTrase-B-like"/>
</dbReference>
<dbReference type="GO" id="GO:0016884">
    <property type="term" value="F:carbon-nitrogen ligase activity, with glutamine as amido-N-donor"/>
    <property type="evidence" value="ECO:0007669"/>
    <property type="project" value="InterPro"/>
</dbReference>
<dbReference type="Pfam" id="PF09424">
    <property type="entry name" value="YqeY"/>
    <property type="match status" value="1"/>
</dbReference>
<dbReference type="OrthoDB" id="9788127at2"/>
<proteinExistence type="predicted"/>
<dbReference type="GO" id="GO:0016740">
    <property type="term" value="F:transferase activity"/>
    <property type="evidence" value="ECO:0007669"/>
    <property type="project" value="UniProtKB-KW"/>
</dbReference>
<dbReference type="InterPro" id="IPR042184">
    <property type="entry name" value="YqeY/Aim41_N"/>
</dbReference>
<protein>
    <submittedName>
        <fullName evidence="1">Glutamyl-tRNA amidotransferase</fullName>
    </submittedName>
</protein>
<dbReference type="Gene3D" id="1.10.1510.10">
    <property type="entry name" value="Uncharacterised protein YqeY/AIM41 PF09424, N-terminal domain"/>
    <property type="match status" value="1"/>
</dbReference>
<dbReference type="InterPro" id="IPR023168">
    <property type="entry name" value="GatB_Yqey_C_2"/>
</dbReference>
<keyword evidence="1" id="KW-0808">Transferase</keyword>
<dbReference type="SUPFAM" id="SSF89095">
    <property type="entry name" value="GatB/YqeY motif"/>
    <property type="match status" value="1"/>
</dbReference>
<gene>
    <name evidence="1" type="ORF">ADU59_22975</name>
</gene>
<dbReference type="PANTHER" id="PTHR28055">
    <property type="entry name" value="ALTERED INHERITANCE OF MITOCHONDRIA PROTEIN 41, MITOCHONDRIAL"/>
    <property type="match status" value="1"/>
</dbReference>
<dbReference type="InterPro" id="IPR019004">
    <property type="entry name" value="YqeY/Aim41"/>
</dbReference>
<dbReference type="PATRIC" id="fig|1612624.7.peg.2275"/>
<name>A0A1C7NWE6_9HYPH</name>
<evidence type="ECO:0000313" key="2">
    <source>
        <dbReference type="Proteomes" id="UP000093111"/>
    </source>
</evidence>
<keyword evidence="2" id="KW-1185">Reference proteome</keyword>
<dbReference type="PANTHER" id="PTHR28055:SF1">
    <property type="entry name" value="ALTERED INHERITANCE OF MITOCHONDRIA PROTEIN 41, MITOCHONDRIAL"/>
    <property type="match status" value="1"/>
</dbReference>
<reference evidence="1 2" key="1">
    <citation type="journal article" date="2016" name="Syst. Appl. Microbiol.">
        <title>Pararhizobium polonicum sp. nov. isolated from tumors on stone fruit rootstocks.</title>
        <authorList>
            <person name="Pulawska J."/>
            <person name="Kuzmanovic N."/>
            <person name="Willems A."/>
            <person name="Pothier J.F."/>
        </authorList>
    </citation>
    <scope>NUCLEOTIDE SEQUENCE [LARGE SCALE GENOMIC DNA]</scope>
    <source>
        <strain evidence="1 2">F5.1</strain>
    </source>
</reference>
<dbReference type="Gene3D" id="1.10.10.410">
    <property type="match status" value="1"/>
</dbReference>
<dbReference type="STRING" id="1612624.ADU59_22975"/>
<accession>A0A1C7NWE6</accession>
<evidence type="ECO:0000313" key="1">
    <source>
        <dbReference type="EMBL" id="OBZ93310.1"/>
    </source>
</evidence>
<dbReference type="AlphaFoldDB" id="A0A1C7NWE6"/>